<dbReference type="GO" id="GO:0003700">
    <property type="term" value="F:DNA-binding transcription factor activity"/>
    <property type="evidence" value="ECO:0007669"/>
    <property type="project" value="InterPro"/>
</dbReference>
<comment type="caution">
    <text evidence="7">The sequence shown here is derived from an EMBL/GenBank/DDBJ whole genome shotgun (WGS) entry which is preliminary data.</text>
</comment>
<keyword evidence="4" id="KW-0238">DNA-binding</keyword>
<evidence type="ECO:0000256" key="3">
    <source>
        <dbReference type="ARBA" id="ARBA00023015"/>
    </source>
</evidence>
<dbReference type="GO" id="GO:0003677">
    <property type="term" value="F:DNA binding"/>
    <property type="evidence" value="ECO:0007669"/>
    <property type="project" value="UniProtKB-KW"/>
</dbReference>
<evidence type="ECO:0000313" key="7">
    <source>
        <dbReference type="EMBL" id="PVY35614.1"/>
    </source>
</evidence>
<comment type="similarity">
    <text evidence="2">Belongs to the bacterial solute-binding protein 1 family.</text>
</comment>
<sequence length="435" mass="49947">MKLDKNLEIRNLLLDKIERGEWRPGAKLPGARQLAGEVGCCFTHLQSVLESLVQQGILLSVPRSGTYVRENWEKRLLQGTLRLHRAAPEDCTRQVYSAPISQEHPELRLTWKFDRAVYEIQVSHYLLGHHSQYLDLGPIFRKLYPDPSAFFPAPFRQFLVNGKLCGIPLLFSPRIIAYNRELFKQCGVELPRPGWSWEEFIACIRQLRSKLPAERVFPFNHALYEFYPIAARFGGRIIEPDQPDPVRIDAPEMLRGLDHYLMLRDLLGPEEGPVNYTDVALRITTREQLAHELTRENFARIGGVELPMPDNGCDVNVQAAELLCVRNECADLAQAERLIEFLLSEPMQDRIGQSRYGIPVRRSSAAFSMNPYESTDALFLQEMEKPAAGYNLFTPEFYTIVDRSCNLFNRQSREEAVRTVRELGATLRFLTRIGE</sequence>
<dbReference type="GO" id="GO:0042597">
    <property type="term" value="C:periplasmic space"/>
    <property type="evidence" value="ECO:0007669"/>
    <property type="project" value="UniProtKB-SubCell"/>
</dbReference>
<dbReference type="GeneID" id="78296944"/>
<dbReference type="Gene3D" id="3.40.190.10">
    <property type="entry name" value="Periplasmic binding protein-like II"/>
    <property type="match status" value="1"/>
</dbReference>
<proteinExistence type="inferred from homology"/>
<evidence type="ECO:0000256" key="2">
    <source>
        <dbReference type="ARBA" id="ARBA00008520"/>
    </source>
</evidence>
<keyword evidence="3" id="KW-0805">Transcription regulation</keyword>
<evidence type="ECO:0000256" key="5">
    <source>
        <dbReference type="ARBA" id="ARBA00023163"/>
    </source>
</evidence>
<accession>A0A2U1AGW4</accession>
<dbReference type="PROSITE" id="PS50949">
    <property type="entry name" value="HTH_GNTR"/>
    <property type="match status" value="1"/>
</dbReference>
<dbReference type="OrthoDB" id="2374506at2"/>
<dbReference type="InterPro" id="IPR036388">
    <property type="entry name" value="WH-like_DNA-bd_sf"/>
</dbReference>
<dbReference type="EMBL" id="QEKH01000040">
    <property type="protein sequence ID" value="PVY35614.1"/>
    <property type="molecule type" value="Genomic_DNA"/>
</dbReference>
<dbReference type="Pfam" id="PF01547">
    <property type="entry name" value="SBP_bac_1"/>
    <property type="match status" value="1"/>
</dbReference>
<organism evidence="7 8">
    <name type="scientific">Victivallis vadensis</name>
    <dbReference type="NCBI Taxonomy" id="172901"/>
    <lineage>
        <taxon>Bacteria</taxon>
        <taxon>Pseudomonadati</taxon>
        <taxon>Lentisphaerota</taxon>
        <taxon>Lentisphaeria</taxon>
        <taxon>Victivallales</taxon>
        <taxon>Victivallaceae</taxon>
        <taxon>Victivallis</taxon>
    </lineage>
</organism>
<evidence type="ECO:0000313" key="8">
    <source>
        <dbReference type="Proteomes" id="UP000245959"/>
    </source>
</evidence>
<dbReference type="Proteomes" id="UP000245959">
    <property type="component" value="Unassembled WGS sequence"/>
</dbReference>
<evidence type="ECO:0000256" key="1">
    <source>
        <dbReference type="ARBA" id="ARBA00004418"/>
    </source>
</evidence>
<dbReference type="SUPFAM" id="SSF46785">
    <property type="entry name" value="Winged helix' DNA-binding domain"/>
    <property type="match status" value="1"/>
</dbReference>
<dbReference type="InterPro" id="IPR000524">
    <property type="entry name" value="Tscrpt_reg_HTH_GntR"/>
</dbReference>
<dbReference type="InterPro" id="IPR006059">
    <property type="entry name" value="SBP"/>
</dbReference>
<dbReference type="RefSeq" id="WP_133245279.1">
    <property type="nucleotide sequence ID" value="NZ_CABMMC010000023.1"/>
</dbReference>
<evidence type="ECO:0000256" key="4">
    <source>
        <dbReference type="ARBA" id="ARBA00023125"/>
    </source>
</evidence>
<evidence type="ECO:0000259" key="6">
    <source>
        <dbReference type="PROSITE" id="PS50949"/>
    </source>
</evidence>
<protein>
    <submittedName>
        <fullName evidence="7">Carbohydrate ABC transporter substrate-binding protein (CUT1 family)</fullName>
    </submittedName>
</protein>
<reference evidence="7 8" key="1">
    <citation type="submission" date="2018-04" db="EMBL/GenBank/DDBJ databases">
        <title>Genomic Encyclopedia of Type Strains, Phase IV (KMG-IV): sequencing the most valuable type-strain genomes for metagenomic binning, comparative biology and taxonomic classification.</title>
        <authorList>
            <person name="Goeker M."/>
        </authorList>
    </citation>
    <scope>NUCLEOTIDE SEQUENCE [LARGE SCALE GENOMIC DNA]</scope>
    <source>
        <strain evidence="7 8">DSM 14823</strain>
    </source>
</reference>
<dbReference type="PANTHER" id="PTHR43649:SF12">
    <property type="entry name" value="DIACETYLCHITOBIOSE BINDING PROTEIN DASA"/>
    <property type="match status" value="1"/>
</dbReference>
<dbReference type="InterPro" id="IPR050490">
    <property type="entry name" value="Bact_solute-bd_prot1"/>
</dbReference>
<dbReference type="Pfam" id="PF00392">
    <property type="entry name" value="GntR"/>
    <property type="match status" value="1"/>
</dbReference>
<dbReference type="PANTHER" id="PTHR43649">
    <property type="entry name" value="ARABINOSE-BINDING PROTEIN-RELATED"/>
    <property type="match status" value="1"/>
</dbReference>
<keyword evidence="5" id="KW-0804">Transcription</keyword>
<gene>
    <name evidence="7" type="ORF">C8D82_14021</name>
</gene>
<dbReference type="Gene3D" id="1.10.10.10">
    <property type="entry name" value="Winged helix-like DNA-binding domain superfamily/Winged helix DNA-binding domain"/>
    <property type="match status" value="1"/>
</dbReference>
<dbReference type="SMART" id="SM00345">
    <property type="entry name" value="HTH_GNTR"/>
    <property type="match status" value="1"/>
</dbReference>
<dbReference type="SUPFAM" id="SSF53850">
    <property type="entry name" value="Periplasmic binding protein-like II"/>
    <property type="match status" value="1"/>
</dbReference>
<comment type="subcellular location">
    <subcellularLocation>
        <location evidence="1">Periplasm</location>
    </subcellularLocation>
</comment>
<name>A0A2U1AGW4_9BACT</name>
<dbReference type="InterPro" id="IPR036390">
    <property type="entry name" value="WH_DNA-bd_sf"/>
</dbReference>
<dbReference type="AlphaFoldDB" id="A0A2U1AGW4"/>
<keyword evidence="8" id="KW-1185">Reference proteome</keyword>
<feature type="domain" description="HTH gntR-type" evidence="6">
    <location>
        <begin position="3"/>
        <end position="71"/>
    </location>
</feature>